<name>A0A239CWW6_9FLAO</name>
<dbReference type="EMBL" id="FZNY01000009">
    <property type="protein sequence ID" value="SNS24372.1"/>
    <property type="molecule type" value="Genomic_DNA"/>
</dbReference>
<accession>A0A239CWW6</accession>
<organism evidence="1 2">
    <name type="scientific">Dokdonia pacifica</name>
    <dbReference type="NCBI Taxonomy" id="1627892"/>
    <lineage>
        <taxon>Bacteria</taxon>
        <taxon>Pseudomonadati</taxon>
        <taxon>Bacteroidota</taxon>
        <taxon>Flavobacteriia</taxon>
        <taxon>Flavobacteriales</taxon>
        <taxon>Flavobacteriaceae</taxon>
        <taxon>Dokdonia</taxon>
    </lineage>
</organism>
<protein>
    <submittedName>
        <fullName evidence="1">Uncharacterized protein</fullName>
    </submittedName>
</protein>
<gene>
    <name evidence="1" type="ORF">SAMN06265376_1099</name>
</gene>
<proteinExistence type="predicted"/>
<dbReference type="RefSeq" id="WP_089373502.1">
    <property type="nucleotide sequence ID" value="NZ_FZNY01000009.1"/>
</dbReference>
<reference evidence="1 2" key="1">
    <citation type="submission" date="2017-06" db="EMBL/GenBank/DDBJ databases">
        <authorList>
            <person name="Kim H.J."/>
            <person name="Triplett B.A."/>
        </authorList>
    </citation>
    <scope>NUCLEOTIDE SEQUENCE [LARGE SCALE GENOMIC DNA]</scope>
    <source>
        <strain evidence="1 2">DSM 25597</strain>
    </source>
</reference>
<dbReference type="Proteomes" id="UP000198379">
    <property type="component" value="Unassembled WGS sequence"/>
</dbReference>
<keyword evidence="2" id="KW-1185">Reference proteome</keyword>
<sequence>MNNPFFMTFRNFLLSISILFCLVSCDNEDLDDLFQITEAELIAEDSDLFSLMDRITTDDPNATDVTCIDFIYSFTVVIYDENIELQSSVIVNNDQEFSDVLGTVEDGQFINVSFPITSQLDDGTTLTINDKDELRAAIDACIEVEQQVIIGNATSSAVECVWEVQIPDDVVFNTYVDAVFKLSGAGVVEFFYRGDRYDGTWIFYFIEDELHLNINLDTDEVVGEDWNFDWKVRSLSNVMIGIENDTETQFILQKECEAGAYCTTLLFEACEEEDMPGVASFVLEDYIECIIVIAAPQPVVDDMGELPDPIEWQITFYDTQIDADAATNPIPADVAIITDVREIYVRIENPETLEFTTTMITLQSMECEE</sequence>
<evidence type="ECO:0000313" key="2">
    <source>
        <dbReference type="Proteomes" id="UP000198379"/>
    </source>
</evidence>
<evidence type="ECO:0000313" key="1">
    <source>
        <dbReference type="EMBL" id="SNS24372.1"/>
    </source>
</evidence>
<dbReference type="AlphaFoldDB" id="A0A239CWW6"/>